<organism evidence="2 3">
    <name type="scientific">Allonocardiopsis opalescens</name>
    <dbReference type="NCBI Taxonomy" id="1144618"/>
    <lineage>
        <taxon>Bacteria</taxon>
        <taxon>Bacillati</taxon>
        <taxon>Actinomycetota</taxon>
        <taxon>Actinomycetes</taxon>
        <taxon>Streptosporangiales</taxon>
        <taxon>Allonocardiopsis</taxon>
    </lineage>
</organism>
<dbReference type="AlphaFoldDB" id="A0A2T0QDH7"/>
<dbReference type="Proteomes" id="UP000237846">
    <property type="component" value="Unassembled WGS sequence"/>
</dbReference>
<reference evidence="2 3" key="1">
    <citation type="submission" date="2018-03" db="EMBL/GenBank/DDBJ databases">
        <title>Genomic Encyclopedia of Archaeal and Bacterial Type Strains, Phase II (KMG-II): from individual species to whole genera.</title>
        <authorList>
            <person name="Goeker M."/>
        </authorList>
    </citation>
    <scope>NUCLEOTIDE SEQUENCE [LARGE SCALE GENOMIC DNA]</scope>
    <source>
        <strain evidence="2 3">DSM 45601</strain>
    </source>
</reference>
<evidence type="ECO:0000313" key="3">
    <source>
        <dbReference type="Proteomes" id="UP000237846"/>
    </source>
</evidence>
<comment type="caution">
    <text evidence="2">The sequence shown here is derived from an EMBL/GenBank/DDBJ whole genome shotgun (WGS) entry which is preliminary data.</text>
</comment>
<proteinExistence type="predicted"/>
<accession>A0A2T0QDH7</accession>
<dbReference type="RefSeq" id="WP_106238659.1">
    <property type="nucleotide sequence ID" value="NZ_PVZC01000001.1"/>
</dbReference>
<feature type="region of interest" description="Disordered" evidence="1">
    <location>
        <begin position="1"/>
        <end position="76"/>
    </location>
</feature>
<dbReference type="OrthoDB" id="3398488at2"/>
<evidence type="ECO:0000313" key="2">
    <source>
        <dbReference type="EMBL" id="PRY01987.1"/>
    </source>
</evidence>
<protein>
    <submittedName>
        <fullName evidence="2">Uncharacterized protein</fullName>
    </submittedName>
</protein>
<keyword evidence="3" id="KW-1185">Reference proteome</keyword>
<evidence type="ECO:0000256" key="1">
    <source>
        <dbReference type="SAM" id="MobiDB-lite"/>
    </source>
</evidence>
<dbReference type="EMBL" id="PVZC01000001">
    <property type="protein sequence ID" value="PRY01987.1"/>
    <property type="molecule type" value="Genomic_DNA"/>
</dbReference>
<name>A0A2T0QDH7_9ACTN</name>
<feature type="compositionally biased region" description="Basic and acidic residues" evidence="1">
    <location>
        <begin position="34"/>
        <end position="53"/>
    </location>
</feature>
<sequence length="76" mass="8451">MDTPSEPQPDLEEPSTIPDEPAEPGVEVAEGDAAEQRREVRDDSDDHPRRTDSLEVDEGDAVEQSRAVGEDEDDYR</sequence>
<gene>
    <name evidence="2" type="ORF">CLV72_101585</name>
</gene>